<sequence>MLQRFERRFVINLPHRVDRRRDTEAELVRVGCSATFVAAIRPADAGEFGSVGERGAYESHLRTWRSAIGAGSILVMEDDVSFAPDLRDRVALLDALPTAWDVLYLGHGQLPDVPRHRGGPGLGPVEPETEFIGLHCYAINGRALPRLVAAAERFLTRERGHPDGGIMPIDGALNIARRQEGFVTFAAVPPLAEQRASRTDIGTLKWFDRVPALEGAVRLARRAKNAARFARRAGPETPS</sequence>
<organism evidence="1 2">
    <name type="scientific">Antarcticirhabdus aurantiaca</name>
    <dbReference type="NCBI Taxonomy" id="2606717"/>
    <lineage>
        <taxon>Bacteria</taxon>
        <taxon>Pseudomonadati</taxon>
        <taxon>Pseudomonadota</taxon>
        <taxon>Alphaproteobacteria</taxon>
        <taxon>Hyphomicrobiales</taxon>
        <taxon>Aurantimonadaceae</taxon>
        <taxon>Antarcticirhabdus</taxon>
    </lineage>
</organism>
<keyword evidence="2" id="KW-1185">Reference proteome</keyword>
<protein>
    <submittedName>
        <fullName evidence="1">Uncharacterized protein</fullName>
    </submittedName>
</protein>
<evidence type="ECO:0000313" key="2">
    <source>
        <dbReference type="Proteomes" id="UP001163223"/>
    </source>
</evidence>
<evidence type="ECO:0000313" key="1">
    <source>
        <dbReference type="EMBL" id="WAJ31111.1"/>
    </source>
</evidence>
<proteinExistence type="predicted"/>
<gene>
    <name evidence="1" type="ORF">OXU80_13290</name>
</gene>
<accession>A0ACD4NVV2</accession>
<reference evidence="1" key="1">
    <citation type="submission" date="2022-11" db="EMBL/GenBank/DDBJ databases">
        <title>beta-Carotene-producing bacterium, Jeongeuplla avenae sp. nov., alleviates the salt stress of Arabidopsis seedlings.</title>
        <authorList>
            <person name="Jiang L."/>
            <person name="Lee J."/>
        </authorList>
    </citation>
    <scope>NUCLEOTIDE SEQUENCE</scope>
    <source>
        <strain evidence="1">DY_R2A_6</strain>
    </source>
</reference>
<name>A0ACD4NVV2_9HYPH</name>
<dbReference type="EMBL" id="CP113520">
    <property type="protein sequence ID" value="WAJ31111.1"/>
    <property type="molecule type" value="Genomic_DNA"/>
</dbReference>
<dbReference type="Proteomes" id="UP001163223">
    <property type="component" value="Chromosome"/>
</dbReference>